<dbReference type="GO" id="GO:0000981">
    <property type="term" value="F:DNA-binding transcription factor activity, RNA polymerase II-specific"/>
    <property type="evidence" value="ECO:0007669"/>
    <property type="project" value="TreeGrafter"/>
</dbReference>
<feature type="domain" description="C2H2-type" evidence="8">
    <location>
        <begin position="293"/>
        <end position="320"/>
    </location>
</feature>
<evidence type="ECO:0000313" key="9">
    <source>
        <dbReference type="EMBL" id="RCH81027.1"/>
    </source>
</evidence>
<dbReference type="AlphaFoldDB" id="A0A367ITL8"/>
<keyword evidence="2" id="KW-0479">Metal-binding</keyword>
<dbReference type="PANTHER" id="PTHR45718">
    <property type="entry name" value="TRANSCRIPTIONAL ACTIVATOR CUBITUS INTERRUPTUS"/>
    <property type="match status" value="1"/>
</dbReference>
<dbReference type="STRING" id="4846.A0A367ITL8"/>
<comment type="subcellular location">
    <subcellularLocation>
        <location evidence="1">Nucleus</location>
    </subcellularLocation>
</comment>
<evidence type="ECO:0000256" key="5">
    <source>
        <dbReference type="ARBA" id="ARBA00022833"/>
    </source>
</evidence>
<dbReference type="EMBL" id="PJQM01005702">
    <property type="protein sequence ID" value="RCH81027.1"/>
    <property type="molecule type" value="Genomic_DNA"/>
</dbReference>
<dbReference type="Pfam" id="PF00096">
    <property type="entry name" value="zf-C2H2"/>
    <property type="match status" value="1"/>
</dbReference>
<accession>A0A367ITL8</accession>
<gene>
    <name evidence="9" type="primary">GLIS3</name>
    <name evidence="9" type="ORF">CU098_003488</name>
</gene>
<dbReference type="SMART" id="SM00355">
    <property type="entry name" value="ZnF_C2H2"/>
    <property type="match status" value="4"/>
</dbReference>
<evidence type="ECO:0000256" key="2">
    <source>
        <dbReference type="ARBA" id="ARBA00022723"/>
    </source>
</evidence>
<evidence type="ECO:0000256" key="3">
    <source>
        <dbReference type="ARBA" id="ARBA00022737"/>
    </source>
</evidence>
<sequence>MQKQPYSNSFQIHSPNPIAYNMFQTTTNFSTEQINDFDYSNMMTTQHTLYGDGISLAEAASICSSNDTPDVAPVADKLSISSETVVAQQQPIAHENQYNSVPFAMTQWASHLAHYQPDGVYSDEDYSMTDDIQTPTVQWCNHVTSGGAISATDTEQQYQNLYPIMTEQEPHSTCIPKDSSHYRRKTVLYMSSDNLCDMTEKELRRKSMNDLVNQKSFCHLSREELIQRVLELEKEKQLSKKSLEQSDGSDEDEIHPCRWSGCGTLTVSLDQLIAHIKDTHIGSGKAAYCCEWIGCPRERKPFLKRHKMQNHMRTHTGERPFVCHVEGCDKKFSRPDSLNTHIKTHSNVRPFICPFDKCTKAYFHSRSLRKHAKSHESLSTKALVDQKPYCRPTKTTTQQQQQQQQQQACGTEARHLLAPTITTKFTPSVSTEMHYLAAGSINPNMYMAPHFPSFPVEQQHLVPYQQMQRQQQQQQQQLQSQPQLYFATHYYNSKYIY</sequence>
<dbReference type="PANTHER" id="PTHR45718:SF4">
    <property type="entry name" value="TRANSCRIPTIONAL ACTIVATOR CUBITUS INTERRUPTUS"/>
    <property type="match status" value="1"/>
</dbReference>
<evidence type="ECO:0000256" key="1">
    <source>
        <dbReference type="ARBA" id="ARBA00004123"/>
    </source>
</evidence>
<dbReference type="PROSITE" id="PS00028">
    <property type="entry name" value="ZINC_FINGER_C2H2_1"/>
    <property type="match status" value="2"/>
</dbReference>
<dbReference type="GO" id="GO:0008270">
    <property type="term" value="F:zinc ion binding"/>
    <property type="evidence" value="ECO:0007669"/>
    <property type="project" value="UniProtKB-KW"/>
</dbReference>
<reference evidence="9 10" key="1">
    <citation type="journal article" date="2018" name="G3 (Bethesda)">
        <title>Phylogenetic and Phylogenomic Definition of Rhizopus Species.</title>
        <authorList>
            <person name="Gryganskyi A.P."/>
            <person name="Golan J."/>
            <person name="Dolatabadi S."/>
            <person name="Mondo S."/>
            <person name="Robb S."/>
            <person name="Idnurm A."/>
            <person name="Muszewska A."/>
            <person name="Steczkiewicz K."/>
            <person name="Masonjones S."/>
            <person name="Liao H.L."/>
            <person name="Gajdeczka M.T."/>
            <person name="Anike F."/>
            <person name="Vuek A."/>
            <person name="Anishchenko I.M."/>
            <person name="Voigt K."/>
            <person name="de Hoog G.S."/>
            <person name="Smith M.E."/>
            <person name="Heitman J."/>
            <person name="Vilgalys R."/>
            <person name="Stajich J.E."/>
        </authorList>
    </citation>
    <scope>NUCLEOTIDE SEQUENCE [LARGE SCALE GENOMIC DNA]</scope>
    <source>
        <strain evidence="9 10">LSU 92-RS-03</strain>
    </source>
</reference>
<dbReference type="GO" id="GO:0000978">
    <property type="term" value="F:RNA polymerase II cis-regulatory region sequence-specific DNA binding"/>
    <property type="evidence" value="ECO:0007669"/>
    <property type="project" value="TreeGrafter"/>
</dbReference>
<dbReference type="InterPro" id="IPR013087">
    <property type="entry name" value="Znf_C2H2_type"/>
</dbReference>
<evidence type="ECO:0000259" key="8">
    <source>
        <dbReference type="PROSITE" id="PS50157"/>
    </source>
</evidence>
<proteinExistence type="predicted"/>
<evidence type="ECO:0000256" key="6">
    <source>
        <dbReference type="ARBA" id="ARBA00023242"/>
    </source>
</evidence>
<dbReference type="FunFam" id="3.30.160.60:FF:000125">
    <property type="entry name" value="Putative zinc finger protein 143"/>
    <property type="match status" value="1"/>
</dbReference>
<keyword evidence="3" id="KW-0677">Repeat</keyword>
<dbReference type="InterPro" id="IPR036236">
    <property type="entry name" value="Znf_C2H2_sf"/>
</dbReference>
<dbReference type="SUPFAM" id="SSF57667">
    <property type="entry name" value="beta-beta-alpha zinc fingers"/>
    <property type="match status" value="3"/>
</dbReference>
<dbReference type="Gene3D" id="3.30.160.60">
    <property type="entry name" value="Classic Zinc Finger"/>
    <property type="match status" value="4"/>
</dbReference>
<dbReference type="InterPro" id="IPR056436">
    <property type="entry name" value="Znf-C2H2_ZIC1-5/GLI1-3-like"/>
</dbReference>
<keyword evidence="6" id="KW-0539">Nucleus</keyword>
<evidence type="ECO:0000313" key="10">
    <source>
        <dbReference type="Proteomes" id="UP000253551"/>
    </source>
</evidence>
<dbReference type="OrthoDB" id="654211at2759"/>
<dbReference type="PROSITE" id="PS50157">
    <property type="entry name" value="ZINC_FINGER_C2H2_2"/>
    <property type="match status" value="3"/>
</dbReference>
<comment type="caution">
    <text evidence="9">The sequence shown here is derived from an EMBL/GenBank/DDBJ whole genome shotgun (WGS) entry which is preliminary data.</text>
</comment>
<organism evidence="9 10">
    <name type="scientific">Rhizopus stolonifer</name>
    <name type="common">Rhizopus nigricans</name>
    <dbReference type="NCBI Taxonomy" id="4846"/>
    <lineage>
        <taxon>Eukaryota</taxon>
        <taxon>Fungi</taxon>
        <taxon>Fungi incertae sedis</taxon>
        <taxon>Mucoromycota</taxon>
        <taxon>Mucoromycotina</taxon>
        <taxon>Mucoromycetes</taxon>
        <taxon>Mucorales</taxon>
        <taxon>Mucorineae</taxon>
        <taxon>Rhizopodaceae</taxon>
        <taxon>Rhizopus</taxon>
    </lineage>
</organism>
<dbReference type="Proteomes" id="UP000253551">
    <property type="component" value="Unassembled WGS sequence"/>
</dbReference>
<evidence type="ECO:0000256" key="7">
    <source>
        <dbReference type="PROSITE-ProRule" id="PRU00042"/>
    </source>
</evidence>
<name>A0A367ITL8_RHIST</name>
<evidence type="ECO:0000256" key="4">
    <source>
        <dbReference type="ARBA" id="ARBA00022771"/>
    </source>
</evidence>
<keyword evidence="4 7" id="KW-0863">Zinc-finger</keyword>
<dbReference type="GO" id="GO:0005634">
    <property type="term" value="C:nucleus"/>
    <property type="evidence" value="ECO:0007669"/>
    <property type="project" value="UniProtKB-SubCell"/>
</dbReference>
<feature type="domain" description="C2H2-type" evidence="8">
    <location>
        <begin position="351"/>
        <end position="380"/>
    </location>
</feature>
<keyword evidence="10" id="KW-1185">Reference proteome</keyword>
<protein>
    <submittedName>
        <fullName evidence="9">GLIS zinc finger 3</fullName>
    </submittedName>
</protein>
<dbReference type="InterPro" id="IPR043359">
    <property type="entry name" value="GLI-like"/>
</dbReference>
<dbReference type="Pfam" id="PF23561">
    <property type="entry name" value="zf-C2H2_15"/>
    <property type="match status" value="1"/>
</dbReference>
<keyword evidence="5" id="KW-0862">Zinc</keyword>
<feature type="domain" description="C2H2-type" evidence="8">
    <location>
        <begin position="321"/>
        <end position="350"/>
    </location>
</feature>